<dbReference type="Gene3D" id="1.20.120.1450">
    <property type="match status" value="1"/>
</dbReference>
<reference evidence="1 2" key="1">
    <citation type="submission" date="2017-11" db="EMBL/GenBank/DDBJ databases">
        <title>Bacillus camelliae sp. nov., isolated from pu'er tea.</title>
        <authorList>
            <person name="Niu L."/>
        </authorList>
    </citation>
    <scope>NUCLEOTIDE SEQUENCE [LARGE SCALE GENOMIC DNA]</scope>
    <source>
        <strain evidence="1 2">7578-1</strain>
    </source>
</reference>
<dbReference type="InterPro" id="IPR009920">
    <property type="entry name" value="HEPPP_synth_su1"/>
</dbReference>
<sequence length="302" mass="35038">MFLCYNIFCSIFLNKEKKDIYPGKKWGLRVMSLQESLKLVASIKENIQQKIKHYYLYKYIELPFIDEDRIILLLNSMMDSNISKNDMAKVVTSAMLIQIALDTHGKVTNFGEDLKKRQLLVLSGDYYSGLYYKILAEVDNIPLIKALAEGIKIVNESKIVLYRNEGIDIDTYMKNLIRAESSIVTKFCSYFGNSHLTPIVEDFLFLNRLLSEKEKVNIGHTSEMFEALVKCLFPTKQLAFHELSAELKRKIVNTCDQYITLSKNRLKEYIKDLKNPSLLLGQRMKFLVMERNTVLNIQLEEG</sequence>
<name>A0A2N3LML8_9BACI</name>
<evidence type="ECO:0000313" key="1">
    <source>
        <dbReference type="EMBL" id="PKR85912.1"/>
    </source>
</evidence>
<proteinExistence type="predicted"/>
<keyword evidence="2" id="KW-1185">Reference proteome</keyword>
<dbReference type="GO" id="GO:0009234">
    <property type="term" value="P:menaquinone biosynthetic process"/>
    <property type="evidence" value="ECO:0007669"/>
    <property type="project" value="InterPro"/>
</dbReference>
<dbReference type="Pfam" id="PF07307">
    <property type="entry name" value="HEPPP_synt_1"/>
    <property type="match status" value="1"/>
</dbReference>
<protein>
    <submittedName>
        <fullName evidence="1">Heptaprenyl diphosphate synthase</fullName>
    </submittedName>
</protein>
<dbReference type="Proteomes" id="UP000233440">
    <property type="component" value="Unassembled WGS sequence"/>
</dbReference>
<organism evidence="1 2">
    <name type="scientific">Heyndrickxia camelliae</name>
    <dbReference type="NCBI Taxonomy" id="1707093"/>
    <lineage>
        <taxon>Bacteria</taxon>
        <taxon>Bacillati</taxon>
        <taxon>Bacillota</taxon>
        <taxon>Bacilli</taxon>
        <taxon>Bacillales</taxon>
        <taxon>Bacillaceae</taxon>
        <taxon>Heyndrickxia</taxon>
    </lineage>
</organism>
<dbReference type="AlphaFoldDB" id="A0A2N3LML8"/>
<dbReference type="EMBL" id="PIQO01000003">
    <property type="protein sequence ID" value="PKR85912.1"/>
    <property type="molecule type" value="Genomic_DNA"/>
</dbReference>
<accession>A0A2N3LML8</accession>
<dbReference type="OrthoDB" id="2417886at2"/>
<comment type="caution">
    <text evidence="1">The sequence shown here is derived from an EMBL/GenBank/DDBJ whole genome shotgun (WGS) entry which is preliminary data.</text>
</comment>
<gene>
    <name evidence="1" type="ORF">CWO92_05940</name>
</gene>
<evidence type="ECO:0000313" key="2">
    <source>
        <dbReference type="Proteomes" id="UP000233440"/>
    </source>
</evidence>